<keyword evidence="2" id="KW-1185">Reference proteome</keyword>
<dbReference type="Gene3D" id="2.60.120.200">
    <property type="match status" value="1"/>
</dbReference>
<dbReference type="EnsemblMetazoa" id="PPAI001391-RA">
    <property type="protein sequence ID" value="PPAI001391-PA"/>
    <property type="gene ID" value="PPAI001391"/>
</dbReference>
<proteinExistence type="predicted"/>
<evidence type="ECO:0000313" key="1">
    <source>
        <dbReference type="EnsemblMetazoa" id="PPAI001391-PA"/>
    </source>
</evidence>
<dbReference type="Proteomes" id="UP000092462">
    <property type="component" value="Unassembled WGS sequence"/>
</dbReference>
<evidence type="ECO:0008006" key="3">
    <source>
        <dbReference type="Google" id="ProtNLM"/>
    </source>
</evidence>
<accession>A0A1B0D218</accession>
<protein>
    <recommendedName>
        <fullName evidence="3">Laminin G domain-containing protein</fullName>
    </recommendedName>
</protein>
<dbReference type="EMBL" id="AJVK01022578">
    <property type="status" value="NOT_ANNOTATED_CDS"/>
    <property type="molecule type" value="Genomic_DNA"/>
</dbReference>
<sequence>MPGPFKVAFPIFSLLNFTTLHFSSELFAKETVSRAMDLDKKSPSLGLFSRITFREPVFLGGTGNITGMARKLPVNAGLIGCVRKFIANEHEYEFNISPSGDVNQGFDTSPHPQLH</sequence>
<name>A0A1B0D218_PHLPP</name>
<dbReference type="VEuPathDB" id="VectorBase:PPAPM1_001626"/>
<organism evidence="1 2">
    <name type="scientific">Phlebotomus papatasi</name>
    <name type="common">Sandfly</name>
    <dbReference type="NCBI Taxonomy" id="29031"/>
    <lineage>
        <taxon>Eukaryota</taxon>
        <taxon>Metazoa</taxon>
        <taxon>Ecdysozoa</taxon>
        <taxon>Arthropoda</taxon>
        <taxon>Hexapoda</taxon>
        <taxon>Insecta</taxon>
        <taxon>Pterygota</taxon>
        <taxon>Neoptera</taxon>
        <taxon>Endopterygota</taxon>
        <taxon>Diptera</taxon>
        <taxon>Nematocera</taxon>
        <taxon>Psychodoidea</taxon>
        <taxon>Psychodidae</taxon>
        <taxon>Phlebotomus</taxon>
        <taxon>Phlebotomus</taxon>
    </lineage>
</organism>
<reference evidence="1" key="1">
    <citation type="submission" date="2022-08" db="UniProtKB">
        <authorList>
            <consortium name="EnsemblMetazoa"/>
        </authorList>
    </citation>
    <scope>IDENTIFICATION</scope>
    <source>
        <strain evidence="1">Israel</strain>
    </source>
</reference>
<dbReference type="AlphaFoldDB" id="A0A1B0D218"/>
<dbReference type="VEuPathDB" id="VectorBase:PPAI001391"/>
<evidence type="ECO:0000313" key="2">
    <source>
        <dbReference type="Proteomes" id="UP000092462"/>
    </source>
</evidence>